<accession>A0A849VL78</accession>
<dbReference type="EMBL" id="JABUMX010000001">
    <property type="protein sequence ID" value="NTS30628.1"/>
    <property type="molecule type" value="Genomic_DNA"/>
</dbReference>
<proteinExistence type="predicted"/>
<comment type="caution">
    <text evidence="1">The sequence shown here is derived from an EMBL/GenBank/DDBJ whole genome shotgun (WGS) entry which is preliminary data.</text>
</comment>
<dbReference type="Proteomes" id="UP000550508">
    <property type="component" value="Unassembled WGS sequence"/>
</dbReference>
<organism evidence="1 2">
    <name type="scientific">Phyllobacterium pellucidum</name>
    <dbReference type="NCBI Taxonomy" id="2740464"/>
    <lineage>
        <taxon>Bacteria</taxon>
        <taxon>Pseudomonadati</taxon>
        <taxon>Pseudomonadota</taxon>
        <taxon>Alphaproteobacteria</taxon>
        <taxon>Hyphomicrobiales</taxon>
        <taxon>Phyllobacteriaceae</taxon>
        <taxon>Phyllobacterium</taxon>
    </lineage>
</organism>
<reference evidence="1 2" key="1">
    <citation type="submission" date="2020-05" db="EMBL/GenBank/DDBJ databases">
        <authorList>
            <person name="Kim M.K."/>
        </authorList>
    </citation>
    <scope>NUCLEOTIDE SEQUENCE [LARGE SCALE GENOMIC DNA]</scope>
    <source>
        <strain evidence="1 2">BT25</strain>
    </source>
</reference>
<name>A0A849VL78_9HYPH</name>
<keyword evidence="2" id="KW-1185">Reference proteome</keyword>
<evidence type="ECO:0000313" key="2">
    <source>
        <dbReference type="Proteomes" id="UP000550508"/>
    </source>
</evidence>
<dbReference type="AlphaFoldDB" id="A0A849VL78"/>
<dbReference type="RefSeq" id="WP_174207708.1">
    <property type="nucleotide sequence ID" value="NZ_JABUMX010000001.1"/>
</dbReference>
<protein>
    <submittedName>
        <fullName evidence="1">Uncharacterized protein</fullName>
    </submittedName>
</protein>
<gene>
    <name evidence="1" type="ORF">HQ945_05120</name>
</gene>
<sequence>MHITWKRTIIGGDELSHDFCAYVENIPIARIMRDHDVDHRILWSVNFHIGDAASDSCLIRREAIEWVEHRFAHFLTTEAGKRDPQEWPHDQRSAQLWFLRHDNPKQYAVLVEDLRNGRVERIARKT</sequence>
<evidence type="ECO:0000313" key="1">
    <source>
        <dbReference type="EMBL" id="NTS30628.1"/>
    </source>
</evidence>